<sequence length="71" mass="8369">MDTRLMRLAWSVVDEAPEQPRQRASAADQINLFVRKIDDRAALSSQERQQVKQYLCDRLHLIQELYQAQII</sequence>
<protein>
    <submittedName>
        <fullName evidence="1">Uncharacterized protein</fullName>
    </submittedName>
</protein>
<evidence type="ECO:0000313" key="1">
    <source>
        <dbReference type="EMBL" id="PZO18089.1"/>
    </source>
</evidence>
<gene>
    <name evidence="1" type="ORF">DCF25_10315</name>
</gene>
<dbReference type="Proteomes" id="UP000249354">
    <property type="component" value="Unassembled WGS sequence"/>
</dbReference>
<name>A0A2W4UMA4_9CYAN</name>
<dbReference type="AlphaFoldDB" id="A0A2W4UMA4"/>
<evidence type="ECO:0000313" key="2">
    <source>
        <dbReference type="Proteomes" id="UP000249354"/>
    </source>
</evidence>
<organism evidence="1 2">
    <name type="scientific">Leptolyngbya foveolarum</name>
    <dbReference type="NCBI Taxonomy" id="47253"/>
    <lineage>
        <taxon>Bacteria</taxon>
        <taxon>Bacillati</taxon>
        <taxon>Cyanobacteriota</taxon>
        <taxon>Cyanophyceae</taxon>
        <taxon>Leptolyngbyales</taxon>
        <taxon>Leptolyngbyaceae</taxon>
        <taxon>Leptolyngbya group</taxon>
        <taxon>Leptolyngbya</taxon>
    </lineage>
</organism>
<reference evidence="2" key="1">
    <citation type="submission" date="2018-04" db="EMBL/GenBank/DDBJ databases">
        <authorList>
            <person name="Cornet L."/>
        </authorList>
    </citation>
    <scope>NUCLEOTIDE SEQUENCE [LARGE SCALE GENOMIC DNA]</scope>
</reference>
<accession>A0A2W4UMA4</accession>
<dbReference type="EMBL" id="QBMC01000060">
    <property type="protein sequence ID" value="PZO18089.1"/>
    <property type="molecule type" value="Genomic_DNA"/>
</dbReference>
<comment type="caution">
    <text evidence="1">The sequence shown here is derived from an EMBL/GenBank/DDBJ whole genome shotgun (WGS) entry which is preliminary data.</text>
</comment>
<proteinExistence type="predicted"/>
<reference evidence="1 2" key="2">
    <citation type="submission" date="2018-06" db="EMBL/GenBank/DDBJ databases">
        <title>Metagenomic assembly of (sub)arctic Cyanobacteria and their associated microbiome from non-axenic cultures.</title>
        <authorList>
            <person name="Baurain D."/>
        </authorList>
    </citation>
    <scope>NUCLEOTIDE SEQUENCE [LARGE SCALE GENOMIC DNA]</scope>
    <source>
        <strain evidence="1">ULC129bin1</strain>
    </source>
</reference>